<evidence type="ECO:0000313" key="1">
    <source>
        <dbReference type="EMBL" id="TYK27674.1"/>
    </source>
</evidence>
<dbReference type="AlphaFoldDB" id="A0A5D3DVZ8"/>
<name>A0A5D3DVZ8_CUCMM</name>
<reference evidence="1 2" key="1">
    <citation type="submission" date="2019-08" db="EMBL/GenBank/DDBJ databases">
        <title>Draft genome sequences of two oriental melons (Cucumis melo L. var makuwa).</title>
        <authorList>
            <person name="Kwon S.-Y."/>
        </authorList>
    </citation>
    <scope>NUCLEOTIDE SEQUENCE [LARGE SCALE GENOMIC DNA]</scope>
    <source>
        <strain evidence="2">cv. Chang Bougi</strain>
        <tissue evidence="1">Leaf</tissue>
    </source>
</reference>
<dbReference type="EMBL" id="SSTD01002573">
    <property type="protein sequence ID" value="TYK27674.1"/>
    <property type="molecule type" value="Genomic_DNA"/>
</dbReference>
<accession>A0A5D3DVZ8</accession>
<organism evidence="1 2">
    <name type="scientific">Cucumis melo var. makuwa</name>
    <name type="common">Oriental melon</name>
    <dbReference type="NCBI Taxonomy" id="1194695"/>
    <lineage>
        <taxon>Eukaryota</taxon>
        <taxon>Viridiplantae</taxon>
        <taxon>Streptophyta</taxon>
        <taxon>Embryophyta</taxon>
        <taxon>Tracheophyta</taxon>
        <taxon>Spermatophyta</taxon>
        <taxon>Magnoliopsida</taxon>
        <taxon>eudicotyledons</taxon>
        <taxon>Gunneridae</taxon>
        <taxon>Pentapetalae</taxon>
        <taxon>rosids</taxon>
        <taxon>fabids</taxon>
        <taxon>Cucurbitales</taxon>
        <taxon>Cucurbitaceae</taxon>
        <taxon>Benincaseae</taxon>
        <taxon>Cucumis</taxon>
    </lineage>
</organism>
<evidence type="ECO:0000313" key="2">
    <source>
        <dbReference type="Proteomes" id="UP000321947"/>
    </source>
</evidence>
<gene>
    <name evidence="1" type="ORF">E5676_scaffold56893G00010</name>
</gene>
<proteinExistence type="predicted"/>
<dbReference type="Proteomes" id="UP000321947">
    <property type="component" value="Unassembled WGS sequence"/>
</dbReference>
<protein>
    <submittedName>
        <fullName evidence="1">Ulp1-like peptidase</fullName>
    </submittedName>
</protein>
<comment type="caution">
    <text evidence="1">The sequence shown here is derived from an EMBL/GenBank/DDBJ whole genome shotgun (WGS) entry which is preliminary data.</text>
</comment>
<sequence>MAVPSDKYFPATVSCQVPKIGSLIKDKLAKEQLQIYLKTVMQMESVAQFWGRTSVLPKMNSTS</sequence>